<feature type="transmembrane region" description="Helical" evidence="7">
    <location>
        <begin position="428"/>
        <end position="447"/>
    </location>
</feature>
<comment type="subcellular location">
    <subcellularLocation>
        <location evidence="1">Cell membrane</location>
        <topology evidence="1">Multi-pass membrane protein</topology>
    </subcellularLocation>
</comment>
<evidence type="ECO:0000313" key="9">
    <source>
        <dbReference type="EMBL" id="TXL62430.1"/>
    </source>
</evidence>
<dbReference type="Gene3D" id="1.20.1720.10">
    <property type="entry name" value="Multidrug resistance protein D"/>
    <property type="match status" value="1"/>
</dbReference>
<feature type="transmembrane region" description="Helical" evidence="7">
    <location>
        <begin position="266"/>
        <end position="291"/>
    </location>
</feature>
<name>A0A5C8NMX2_9BURK</name>
<keyword evidence="2" id="KW-0813">Transport</keyword>
<feature type="transmembrane region" description="Helical" evidence="7">
    <location>
        <begin position="331"/>
        <end position="353"/>
    </location>
</feature>
<dbReference type="GO" id="GO:0022857">
    <property type="term" value="F:transmembrane transporter activity"/>
    <property type="evidence" value="ECO:0007669"/>
    <property type="project" value="InterPro"/>
</dbReference>
<sequence>MLAIVVGLTASVLQSGIVNLALPDIARELEASAASAIWVINAFQLGTLVMLLPLAAFGDRAGYRRVYLAGLALFTLASFAAMLADSIGMLIAARAVQGLGAAGVLSVNTALVRQIHPPALLGRGMAILSMVVATSAVAGPSVAAAILSVGDWPWLFAVNLPVGAAAFFLARSALPADRPPPADADAGSSSSSSFPVGDVLMNILMFSLVFIGAQRLGVHAAAGQEAPWLAWGLLAAGLAVGAVYLRRQARRDAPMFPVDLLRIPAFSLSMGTSICAFCAQALAYVSLPFLMLESYGRSHLDTGLLITAWPLAIVVLAPVAGRLIGRVPDGLLAGSGLGILAVGLALLATLPTQPDNADIVWRMLICGAGFGLFQTPNNHAIVTSSPRHRSGAASGMLGTARITGQTVGAVILAAIFSAWGRHDGSAESAAMLIASGFAAGAAVFSVLRVRPRRPA</sequence>
<feature type="transmembrane region" description="Helical" evidence="7">
    <location>
        <begin position="396"/>
        <end position="416"/>
    </location>
</feature>
<feature type="transmembrane region" description="Helical" evidence="7">
    <location>
        <begin position="152"/>
        <end position="170"/>
    </location>
</feature>
<gene>
    <name evidence="9" type="ORF">FHP08_17860</name>
</gene>
<keyword evidence="10" id="KW-1185">Reference proteome</keyword>
<organism evidence="9 10">
    <name type="scientific">Zeimonas arvi</name>
    <dbReference type="NCBI Taxonomy" id="2498847"/>
    <lineage>
        <taxon>Bacteria</taxon>
        <taxon>Pseudomonadati</taxon>
        <taxon>Pseudomonadota</taxon>
        <taxon>Betaproteobacteria</taxon>
        <taxon>Burkholderiales</taxon>
        <taxon>Burkholderiaceae</taxon>
        <taxon>Zeimonas</taxon>
    </lineage>
</organism>
<dbReference type="InterPro" id="IPR011701">
    <property type="entry name" value="MFS"/>
</dbReference>
<keyword evidence="6 7" id="KW-0472">Membrane</keyword>
<dbReference type="Gene3D" id="1.20.1250.20">
    <property type="entry name" value="MFS general substrate transporter like domains"/>
    <property type="match status" value="1"/>
</dbReference>
<dbReference type="PROSITE" id="PS50850">
    <property type="entry name" value="MFS"/>
    <property type="match status" value="1"/>
</dbReference>
<dbReference type="EMBL" id="VDUY01000010">
    <property type="protein sequence ID" value="TXL62430.1"/>
    <property type="molecule type" value="Genomic_DNA"/>
</dbReference>
<keyword evidence="4 7" id="KW-0812">Transmembrane</keyword>
<comment type="caution">
    <text evidence="9">The sequence shown here is derived from an EMBL/GenBank/DDBJ whole genome shotgun (WGS) entry which is preliminary data.</text>
</comment>
<feature type="transmembrane region" description="Helical" evidence="7">
    <location>
        <begin position="303"/>
        <end position="324"/>
    </location>
</feature>
<feature type="transmembrane region" description="Helical" evidence="7">
    <location>
        <begin position="199"/>
        <end position="222"/>
    </location>
</feature>
<dbReference type="Proteomes" id="UP000321548">
    <property type="component" value="Unassembled WGS sequence"/>
</dbReference>
<dbReference type="InterPro" id="IPR036259">
    <property type="entry name" value="MFS_trans_sf"/>
</dbReference>
<feature type="transmembrane region" description="Helical" evidence="7">
    <location>
        <begin position="359"/>
        <end position="375"/>
    </location>
</feature>
<dbReference type="OrthoDB" id="9807274at2"/>
<evidence type="ECO:0000256" key="3">
    <source>
        <dbReference type="ARBA" id="ARBA00022475"/>
    </source>
</evidence>
<proteinExistence type="predicted"/>
<feature type="transmembrane region" description="Helical" evidence="7">
    <location>
        <begin position="33"/>
        <end position="54"/>
    </location>
</feature>
<evidence type="ECO:0000256" key="1">
    <source>
        <dbReference type="ARBA" id="ARBA00004651"/>
    </source>
</evidence>
<dbReference type="Pfam" id="PF07690">
    <property type="entry name" value="MFS_1"/>
    <property type="match status" value="1"/>
</dbReference>
<evidence type="ECO:0000313" key="10">
    <source>
        <dbReference type="Proteomes" id="UP000321548"/>
    </source>
</evidence>
<feature type="transmembrane region" description="Helical" evidence="7">
    <location>
        <begin position="66"/>
        <end position="84"/>
    </location>
</feature>
<dbReference type="InterPro" id="IPR020846">
    <property type="entry name" value="MFS_dom"/>
</dbReference>
<accession>A0A5C8NMX2</accession>
<reference evidence="9 10" key="1">
    <citation type="submission" date="2019-06" db="EMBL/GenBank/DDBJ databases">
        <title>Quisquiliibacterium sp. nov., isolated from a maize field.</title>
        <authorList>
            <person name="Lin S.-Y."/>
            <person name="Tsai C.-F."/>
            <person name="Young C.-C."/>
        </authorList>
    </citation>
    <scope>NUCLEOTIDE SEQUENCE [LARGE SCALE GENOMIC DNA]</scope>
    <source>
        <strain evidence="9 10">CC-CFT501</strain>
    </source>
</reference>
<keyword evidence="5 7" id="KW-1133">Transmembrane helix</keyword>
<keyword evidence="3" id="KW-1003">Cell membrane</keyword>
<feature type="domain" description="Major facilitator superfamily (MFS) profile" evidence="8">
    <location>
        <begin position="1"/>
        <end position="453"/>
    </location>
</feature>
<dbReference type="SUPFAM" id="SSF103473">
    <property type="entry name" value="MFS general substrate transporter"/>
    <property type="match status" value="1"/>
</dbReference>
<dbReference type="PRINTS" id="PR01036">
    <property type="entry name" value="TCRTETB"/>
</dbReference>
<feature type="transmembrane region" description="Helical" evidence="7">
    <location>
        <begin position="90"/>
        <end position="112"/>
    </location>
</feature>
<dbReference type="PANTHER" id="PTHR42718:SF46">
    <property type="entry name" value="BLR6921 PROTEIN"/>
    <property type="match status" value="1"/>
</dbReference>
<evidence type="ECO:0000256" key="5">
    <source>
        <dbReference type="ARBA" id="ARBA00022989"/>
    </source>
</evidence>
<dbReference type="GO" id="GO:0005886">
    <property type="term" value="C:plasma membrane"/>
    <property type="evidence" value="ECO:0007669"/>
    <property type="project" value="UniProtKB-SubCell"/>
</dbReference>
<evidence type="ECO:0000256" key="7">
    <source>
        <dbReference type="SAM" id="Phobius"/>
    </source>
</evidence>
<evidence type="ECO:0000256" key="4">
    <source>
        <dbReference type="ARBA" id="ARBA00022692"/>
    </source>
</evidence>
<dbReference type="CDD" id="cd17321">
    <property type="entry name" value="MFS_MMR_MDR_like"/>
    <property type="match status" value="1"/>
</dbReference>
<dbReference type="RefSeq" id="WP_147705870.1">
    <property type="nucleotide sequence ID" value="NZ_VDUY01000010.1"/>
</dbReference>
<evidence type="ECO:0000256" key="6">
    <source>
        <dbReference type="ARBA" id="ARBA00023136"/>
    </source>
</evidence>
<dbReference type="AlphaFoldDB" id="A0A5C8NMX2"/>
<evidence type="ECO:0000256" key="2">
    <source>
        <dbReference type="ARBA" id="ARBA00022448"/>
    </source>
</evidence>
<evidence type="ECO:0000259" key="8">
    <source>
        <dbReference type="PROSITE" id="PS50850"/>
    </source>
</evidence>
<feature type="transmembrane region" description="Helical" evidence="7">
    <location>
        <begin position="228"/>
        <end position="245"/>
    </location>
</feature>
<protein>
    <submittedName>
        <fullName evidence="9">MFS transporter</fullName>
    </submittedName>
</protein>
<feature type="transmembrane region" description="Helical" evidence="7">
    <location>
        <begin position="124"/>
        <end position="146"/>
    </location>
</feature>
<dbReference type="PANTHER" id="PTHR42718">
    <property type="entry name" value="MAJOR FACILITATOR SUPERFAMILY MULTIDRUG TRANSPORTER MFSC"/>
    <property type="match status" value="1"/>
</dbReference>